<accession>M2W167</accession>
<dbReference type="SUPFAM" id="SSF161245">
    <property type="entry name" value="Zinc hairpin stack"/>
    <property type="match status" value="1"/>
</dbReference>
<sequence length="1200" mass="137755">MTTASPTNPNKVSLCTAESTTGKRASKTGFGEGHFCCTEDEKSPKKLKQDNQQAENENFGNLKHILDIGEPLLELFCLHEAFRKELERLKDQVRQITIATTDQELDKLRSRLTFCRDLLLDHCCSEDRIILPALCKKLSKEKSEEQRYLLGTELVNQQHEQLDDWFSETIQVIEQILNTPFSLEHRPLAENDLQKSSNSTPLETDSNLSPRKGKVTSISAFESPRGPLLEKLSSSFCILVENVEKHLLEEEQNLSPLFRNILTTAEQGALLASVVMDTSPKALSTLLPCAVRALDFEKRIRFVVALERYMTPEQFESVAAPLVQELSGEQWEELCRNVPSLQVAAERSINPLVEITHLHKAIRKELEAMASYSAELDPCDNLQIKSLCSRILFLQRVHNFHSLGEDEVLVSQLRAVLRMHGLDEISSEHCNESFLFGNILEHINRVASFDKNDKQKRYEAMSKLSSAVREISNHLIVHMEEEEARLLPLVRSHFSLRDQDELIRRVMAKIPMEFLPDVFPWMLNALDAEEREKLFCNILRSSSKEYFQKISAFLGEAARRGKMEPLLWDELCLRIPELQQYQNEEADQDNGPVDEILRIHKAIRCELQKLYVVVTNLAIDEAPNPNSISTIAERFFFLRNMVNDHSKAEDNIVLPALEKRLPGISKRYEGEHCEERELFSNVLQVLQALQCAGCESECQSLLKQLRSLVRALHEELNGHLNKEEQNLWPKLIENFTREEQVAIVADIFGTMPSERLQEMLPWLIRTLTESEQSNMLKHILQVTHSTMFERWLSTWFPLIPSKYSIGEESIVGVNSCSGAEKTETEENNKSAQSCQSSTSLKPKTPKGLTSDYENTCDAVRIQSRADLESAIRVIASDETLTDKQKTHLMQNLMLRPYLQSKGRHWLCSVEEQSSVPTSCSSQDDTDHSKYEETYPGELQPTFRELEDGSRQLGCSHYLRGAKIRTVCCSKFYTCRLCHDEVEDHKVGDNRYATREMLCMHCGRIQPISQWCCNPECSKRMARYFCPICKLFDDDSARNIYHCHSCNVCRVGKGLGIDSFHCMKCNACMSMKYAKSHHCIEHSMESDCPICYQYLFTSTSPVKYLQCGHLMHVSCYNHYVKKSYICPICQRSMQDMSSYFARLDELLARDQAKQLYRGIVSHIQCNDCQKQSDVTFHFVFHKCTQCGSYNTRVLRISRRKT</sequence>
<dbReference type="Pfam" id="PF13639">
    <property type="entry name" value="zf-RING_2"/>
    <property type="match status" value="1"/>
</dbReference>
<reference evidence="10" key="1">
    <citation type="journal article" date="2013" name="Science">
        <title>Gene transfer from bacteria and archaea facilitated evolution of an extremophilic eukaryote.</title>
        <authorList>
            <person name="Schonknecht G."/>
            <person name="Chen W.H."/>
            <person name="Ternes C.M."/>
            <person name="Barbier G.G."/>
            <person name="Shrestha R.P."/>
            <person name="Stanke M."/>
            <person name="Brautigam A."/>
            <person name="Baker B.J."/>
            <person name="Banfield J.F."/>
            <person name="Garavito R.M."/>
            <person name="Carr K."/>
            <person name="Wilkerson C."/>
            <person name="Rensing S.A."/>
            <person name="Gagneul D."/>
            <person name="Dickenson N.E."/>
            <person name="Oesterhelt C."/>
            <person name="Lercher M.J."/>
            <person name="Weber A.P."/>
        </authorList>
    </citation>
    <scope>NUCLEOTIDE SEQUENCE [LARGE SCALE GENOMIC DNA]</scope>
    <source>
        <strain evidence="10">074W</strain>
    </source>
</reference>
<dbReference type="OrthoDB" id="411372at2759"/>
<evidence type="ECO:0000256" key="1">
    <source>
        <dbReference type="ARBA" id="ARBA00022723"/>
    </source>
</evidence>
<evidence type="ECO:0000256" key="3">
    <source>
        <dbReference type="ARBA" id="ARBA00022833"/>
    </source>
</evidence>
<dbReference type="CDD" id="cd16464">
    <property type="entry name" value="RING-H2_Pirh2-like"/>
    <property type="match status" value="1"/>
</dbReference>
<dbReference type="InterPro" id="IPR001841">
    <property type="entry name" value="Znf_RING"/>
</dbReference>
<evidence type="ECO:0000313" key="10">
    <source>
        <dbReference type="Proteomes" id="UP000030680"/>
    </source>
</evidence>
<evidence type="ECO:0000256" key="4">
    <source>
        <dbReference type="PROSITE-ProRule" id="PRU00601"/>
    </source>
</evidence>
<dbReference type="GeneID" id="17088180"/>
<keyword evidence="10" id="KW-1185">Reference proteome</keyword>
<dbReference type="RefSeq" id="XP_005705896.1">
    <property type="nucleotide sequence ID" value="XM_005705839.1"/>
</dbReference>
<evidence type="ECO:0000259" key="6">
    <source>
        <dbReference type="PROSITE" id="PS50089"/>
    </source>
</evidence>
<dbReference type="AlphaFoldDB" id="M2W167"/>
<evidence type="ECO:0000259" key="7">
    <source>
        <dbReference type="PROSITE" id="PS51266"/>
    </source>
</evidence>
<proteinExistence type="predicted"/>
<dbReference type="CDD" id="cd12108">
    <property type="entry name" value="Hr-like"/>
    <property type="match status" value="2"/>
</dbReference>
<feature type="domain" description="CTCHY-type" evidence="8">
    <location>
        <begin position="1020"/>
        <end position="1086"/>
    </location>
</feature>
<feature type="region of interest" description="Disordered" evidence="5">
    <location>
        <begin position="190"/>
        <end position="213"/>
    </location>
</feature>
<dbReference type="EMBL" id="KB454509">
    <property type="protein sequence ID" value="EME29376.1"/>
    <property type="molecule type" value="Genomic_DNA"/>
</dbReference>
<dbReference type="Proteomes" id="UP000030680">
    <property type="component" value="Unassembled WGS sequence"/>
</dbReference>
<evidence type="ECO:0000256" key="5">
    <source>
        <dbReference type="SAM" id="MobiDB-lite"/>
    </source>
</evidence>
<dbReference type="Gramene" id="EME29376">
    <property type="protein sequence ID" value="EME29376"/>
    <property type="gene ID" value="Gasu_32050"/>
</dbReference>
<keyword evidence="1" id="KW-0479">Metal-binding</keyword>
<dbReference type="SUPFAM" id="SSF161219">
    <property type="entry name" value="CHY zinc finger-like"/>
    <property type="match status" value="1"/>
</dbReference>
<dbReference type="KEGG" id="gsl:Gasu_32050"/>
<dbReference type="eggNOG" id="KOG1940">
    <property type="taxonomic scope" value="Eukaryota"/>
</dbReference>
<dbReference type="InterPro" id="IPR012312">
    <property type="entry name" value="Hemerythrin-like"/>
</dbReference>
<dbReference type="GO" id="GO:0005634">
    <property type="term" value="C:nucleus"/>
    <property type="evidence" value="ECO:0007669"/>
    <property type="project" value="TreeGrafter"/>
</dbReference>
<dbReference type="PROSITE" id="PS51266">
    <property type="entry name" value="ZF_CHY"/>
    <property type="match status" value="1"/>
</dbReference>
<evidence type="ECO:0000313" key="9">
    <source>
        <dbReference type="EMBL" id="EME29376.1"/>
    </source>
</evidence>
<dbReference type="Gene3D" id="1.20.120.520">
    <property type="entry name" value="nmb1532 protein domain like"/>
    <property type="match status" value="3"/>
</dbReference>
<dbReference type="Pfam" id="PF05495">
    <property type="entry name" value="zf-CHY"/>
    <property type="match status" value="1"/>
</dbReference>
<dbReference type="PANTHER" id="PTHR21319:SF0">
    <property type="entry name" value="AND RING FINGER DOMAIN PROTEIN, PUTATIVE (AFU_ORTHOLOGUE AFUA_1G08900)-RELATED"/>
    <property type="match status" value="1"/>
</dbReference>
<dbReference type="GO" id="GO:0061630">
    <property type="term" value="F:ubiquitin protein ligase activity"/>
    <property type="evidence" value="ECO:0007669"/>
    <property type="project" value="TreeGrafter"/>
</dbReference>
<dbReference type="SUPFAM" id="SSF57850">
    <property type="entry name" value="RING/U-box"/>
    <property type="match status" value="1"/>
</dbReference>
<organism evidence="9 10">
    <name type="scientific">Galdieria sulphuraria</name>
    <name type="common">Red alga</name>
    <dbReference type="NCBI Taxonomy" id="130081"/>
    <lineage>
        <taxon>Eukaryota</taxon>
        <taxon>Rhodophyta</taxon>
        <taxon>Bangiophyceae</taxon>
        <taxon>Galdieriales</taxon>
        <taxon>Galdieriaceae</taxon>
        <taxon>Galdieria</taxon>
    </lineage>
</organism>
<gene>
    <name evidence="9" type="ORF">Gasu_32050</name>
</gene>
<dbReference type="SMART" id="SM00184">
    <property type="entry name" value="RING"/>
    <property type="match status" value="1"/>
</dbReference>
<feature type="compositionally biased region" description="Polar residues" evidence="5">
    <location>
        <begin position="194"/>
        <end position="209"/>
    </location>
</feature>
<dbReference type="Gene3D" id="3.30.40.10">
    <property type="entry name" value="Zinc/RING finger domain, C3HC4 (zinc finger)"/>
    <property type="match status" value="1"/>
</dbReference>
<dbReference type="OMA" id="EWWEGSP"/>
<feature type="region of interest" description="Disordered" evidence="5">
    <location>
        <begin position="822"/>
        <end position="849"/>
    </location>
</feature>
<dbReference type="PROSITE" id="PS51270">
    <property type="entry name" value="ZF_CTCHY"/>
    <property type="match status" value="1"/>
</dbReference>
<dbReference type="GO" id="GO:0008270">
    <property type="term" value="F:zinc ion binding"/>
    <property type="evidence" value="ECO:0007669"/>
    <property type="project" value="UniProtKB-KW"/>
</dbReference>
<feature type="domain" description="CHY-type" evidence="7">
    <location>
        <begin position="947"/>
        <end position="1018"/>
    </location>
</feature>
<dbReference type="InterPro" id="IPR008913">
    <property type="entry name" value="Znf_CHY"/>
</dbReference>
<dbReference type="InterPro" id="IPR037274">
    <property type="entry name" value="Znf_CHY_sf"/>
</dbReference>
<dbReference type="Pfam" id="PF01814">
    <property type="entry name" value="Hemerythrin"/>
    <property type="match status" value="1"/>
</dbReference>
<dbReference type="STRING" id="130081.M2W167"/>
<dbReference type="Pfam" id="PF14599">
    <property type="entry name" value="zinc_ribbon_6"/>
    <property type="match status" value="1"/>
</dbReference>
<dbReference type="GO" id="GO:0016567">
    <property type="term" value="P:protein ubiquitination"/>
    <property type="evidence" value="ECO:0007669"/>
    <property type="project" value="TreeGrafter"/>
</dbReference>
<dbReference type="PROSITE" id="PS50089">
    <property type="entry name" value="ZF_RING_2"/>
    <property type="match status" value="1"/>
</dbReference>
<keyword evidence="2 4" id="KW-0863">Zinc-finger</keyword>
<feature type="domain" description="RING-type" evidence="6">
    <location>
        <begin position="1087"/>
        <end position="1129"/>
    </location>
</feature>
<dbReference type="InterPro" id="IPR039512">
    <property type="entry name" value="RCHY1_zinc-ribbon"/>
</dbReference>
<dbReference type="InterPro" id="IPR037275">
    <property type="entry name" value="Znf_CTCHY_sf"/>
</dbReference>
<dbReference type="Gene3D" id="2.20.28.10">
    <property type="match status" value="1"/>
</dbReference>
<evidence type="ECO:0000259" key="8">
    <source>
        <dbReference type="PROSITE" id="PS51270"/>
    </source>
</evidence>
<dbReference type="InterPro" id="IPR013083">
    <property type="entry name" value="Znf_RING/FYVE/PHD"/>
</dbReference>
<evidence type="ECO:0000256" key="2">
    <source>
        <dbReference type="ARBA" id="ARBA00022771"/>
    </source>
</evidence>
<protein>
    <submittedName>
        <fullName evidence="9">Zinc finger protein</fullName>
    </submittedName>
</protein>
<keyword evidence="3" id="KW-0862">Zinc</keyword>
<name>M2W167_GALSU</name>
<feature type="compositionally biased region" description="Polar residues" evidence="5">
    <location>
        <begin position="829"/>
        <end position="841"/>
    </location>
</feature>
<dbReference type="GO" id="GO:0006511">
    <property type="term" value="P:ubiquitin-dependent protein catabolic process"/>
    <property type="evidence" value="ECO:0007669"/>
    <property type="project" value="TreeGrafter"/>
</dbReference>
<dbReference type="PANTHER" id="PTHR21319">
    <property type="entry name" value="RING FINGER AND CHY ZINC FINGER DOMAIN-CONTAINING PROTEIN 1"/>
    <property type="match status" value="1"/>
</dbReference>
<dbReference type="InterPro" id="IPR017921">
    <property type="entry name" value="Znf_CTCHY"/>
</dbReference>